<evidence type="ECO:0000313" key="2">
    <source>
        <dbReference type="EMBL" id="CAD9083251.1"/>
    </source>
</evidence>
<reference evidence="2" key="1">
    <citation type="submission" date="2021-01" db="EMBL/GenBank/DDBJ databases">
        <authorList>
            <person name="Corre E."/>
            <person name="Pelletier E."/>
            <person name="Niang G."/>
            <person name="Scheremetjew M."/>
            <person name="Finn R."/>
            <person name="Kale V."/>
            <person name="Holt S."/>
            <person name="Cochrane G."/>
            <person name="Meng A."/>
            <person name="Brown T."/>
            <person name="Cohen L."/>
        </authorList>
    </citation>
    <scope>NUCLEOTIDE SEQUENCE</scope>
    <source>
        <strain evidence="2">WS</strain>
    </source>
</reference>
<sequence length="207" mass="23352">MVSVKPSTYSPRRNPEFSSSSCPSPEMFVQTTFPVPVFKQRSIWNLPSPKENQELLASFSAFVERNVEYLQQQQSMFTMEVLAQGDPFELSASTLPPLHSFCGYSKAMHSFGTISSNTCVSSWRTIHSGHDRGSVHEFSPDVQLSGSALPETERDFVHDQAVSQQSHPISESDHFKICVVPANQFPIVQILEWIPKTRGTTFRKRQL</sequence>
<dbReference type="EMBL" id="HBGD01007831">
    <property type="protein sequence ID" value="CAD9083251.1"/>
    <property type="molecule type" value="Transcribed_RNA"/>
</dbReference>
<protein>
    <submittedName>
        <fullName evidence="2">Uncharacterized protein</fullName>
    </submittedName>
</protein>
<feature type="compositionally biased region" description="Polar residues" evidence="1">
    <location>
        <begin position="1"/>
        <end position="11"/>
    </location>
</feature>
<name>A0A7S1KTJ9_9EUKA</name>
<feature type="region of interest" description="Disordered" evidence="1">
    <location>
        <begin position="1"/>
        <end position="23"/>
    </location>
</feature>
<organism evidence="2">
    <name type="scientific">Percolomonas cosmopolitus</name>
    <dbReference type="NCBI Taxonomy" id="63605"/>
    <lineage>
        <taxon>Eukaryota</taxon>
        <taxon>Discoba</taxon>
        <taxon>Heterolobosea</taxon>
        <taxon>Tetramitia</taxon>
        <taxon>Eutetramitia</taxon>
        <taxon>Percolomonadidae</taxon>
        <taxon>Percolomonas</taxon>
    </lineage>
</organism>
<evidence type="ECO:0000256" key="1">
    <source>
        <dbReference type="SAM" id="MobiDB-lite"/>
    </source>
</evidence>
<dbReference type="AlphaFoldDB" id="A0A7S1KTJ9"/>
<proteinExistence type="predicted"/>
<gene>
    <name evidence="2" type="ORF">PCOS0759_LOCUS6493</name>
</gene>
<accession>A0A7S1KTJ9</accession>